<dbReference type="InterPro" id="IPR000488">
    <property type="entry name" value="Death_dom"/>
</dbReference>
<protein>
    <recommendedName>
        <fullName evidence="1">Death domain-containing protein</fullName>
    </recommendedName>
</protein>
<feature type="domain" description="Death" evidence="1">
    <location>
        <begin position="141"/>
        <end position="200"/>
    </location>
</feature>
<organism evidence="2 3">
    <name type="scientific">Folsomia candida</name>
    <name type="common">Springtail</name>
    <dbReference type="NCBI Taxonomy" id="158441"/>
    <lineage>
        <taxon>Eukaryota</taxon>
        <taxon>Metazoa</taxon>
        <taxon>Ecdysozoa</taxon>
        <taxon>Arthropoda</taxon>
        <taxon>Hexapoda</taxon>
        <taxon>Collembola</taxon>
        <taxon>Entomobryomorpha</taxon>
        <taxon>Isotomoidea</taxon>
        <taxon>Isotomidae</taxon>
        <taxon>Proisotominae</taxon>
        <taxon>Folsomia</taxon>
    </lineage>
</organism>
<proteinExistence type="predicted"/>
<dbReference type="EMBL" id="LNIX01000005">
    <property type="protein sequence ID" value="OXA53359.1"/>
    <property type="molecule type" value="Genomic_DNA"/>
</dbReference>
<dbReference type="PROSITE" id="PS50017">
    <property type="entry name" value="DEATH_DOMAIN"/>
    <property type="match status" value="2"/>
</dbReference>
<accession>A0A226E7F4</accession>
<comment type="caution">
    <text evidence="2">The sequence shown here is derived from an EMBL/GenBank/DDBJ whole genome shotgun (WGS) entry which is preliminary data.</text>
</comment>
<evidence type="ECO:0000259" key="1">
    <source>
        <dbReference type="PROSITE" id="PS50017"/>
    </source>
</evidence>
<dbReference type="Proteomes" id="UP000198287">
    <property type="component" value="Unassembled WGS sequence"/>
</dbReference>
<dbReference type="InterPro" id="IPR011029">
    <property type="entry name" value="DEATH-like_dom_sf"/>
</dbReference>
<name>A0A226E7F4_FOLCA</name>
<dbReference type="OMA" id="GNDDCKI"/>
<sequence>MSSFPIVQVVEILIQDGPLSNGSNQFARILGIDPVTRKRIQNTHNLAKGNATDYYTELLEAWQGPLGNKATVQALRKILEDEKFKSAADSLEHLDVPELDKNQTTTTPALAAALSAYRLSDQTVRSKIVDILLIEPNLINEWVAFCGWLGIPEVELVQWRPQYMVAIMSKYELLSKILSVWGSREGGKANVAILIKVLNDHKFLTESTKIEDKFKLAE</sequence>
<dbReference type="Gene3D" id="1.10.533.10">
    <property type="entry name" value="Death Domain, Fas"/>
    <property type="match status" value="1"/>
</dbReference>
<dbReference type="AlphaFoldDB" id="A0A226E7F4"/>
<reference evidence="2 3" key="1">
    <citation type="submission" date="2015-12" db="EMBL/GenBank/DDBJ databases">
        <title>The genome of Folsomia candida.</title>
        <authorList>
            <person name="Faddeeva A."/>
            <person name="Derks M.F."/>
            <person name="Anvar Y."/>
            <person name="Smit S."/>
            <person name="Van Straalen N."/>
            <person name="Roelofs D."/>
        </authorList>
    </citation>
    <scope>NUCLEOTIDE SEQUENCE [LARGE SCALE GENOMIC DNA]</scope>
    <source>
        <strain evidence="2 3">VU population</strain>
        <tissue evidence="2">Whole body</tissue>
    </source>
</reference>
<feature type="domain" description="Death" evidence="1">
    <location>
        <begin position="25"/>
        <end position="95"/>
    </location>
</feature>
<evidence type="ECO:0000313" key="2">
    <source>
        <dbReference type="EMBL" id="OXA53359.1"/>
    </source>
</evidence>
<gene>
    <name evidence="2" type="ORF">Fcan01_10320</name>
</gene>
<dbReference type="CDD" id="cd01670">
    <property type="entry name" value="Death"/>
    <property type="match status" value="1"/>
</dbReference>
<dbReference type="GO" id="GO:0007165">
    <property type="term" value="P:signal transduction"/>
    <property type="evidence" value="ECO:0007669"/>
    <property type="project" value="InterPro"/>
</dbReference>
<keyword evidence="3" id="KW-1185">Reference proteome</keyword>
<evidence type="ECO:0000313" key="3">
    <source>
        <dbReference type="Proteomes" id="UP000198287"/>
    </source>
</evidence>